<dbReference type="InterPro" id="IPR029052">
    <property type="entry name" value="Metallo-depent_PP-like"/>
</dbReference>
<gene>
    <name evidence="2" type="ORF">EFR84_05790</name>
</gene>
<dbReference type="RefSeq" id="WP_126908064.1">
    <property type="nucleotide sequence ID" value="NZ_ML133751.1"/>
</dbReference>
<organism evidence="2 3">
    <name type="scientific">Rhizobium chutanense</name>
    <dbReference type="NCBI Taxonomy" id="2035448"/>
    <lineage>
        <taxon>Bacteria</taxon>
        <taxon>Pseudomonadati</taxon>
        <taxon>Pseudomonadota</taxon>
        <taxon>Alphaproteobacteria</taxon>
        <taxon>Hyphomicrobiales</taxon>
        <taxon>Rhizobiaceae</taxon>
        <taxon>Rhizobium/Agrobacterium group</taxon>
        <taxon>Rhizobium</taxon>
    </lineage>
</organism>
<dbReference type="Proteomes" id="UP000278081">
    <property type="component" value="Unassembled WGS sequence"/>
</dbReference>
<evidence type="ECO:0000313" key="2">
    <source>
        <dbReference type="EMBL" id="RUM08302.1"/>
    </source>
</evidence>
<dbReference type="PANTHER" id="PTHR37844">
    <property type="entry name" value="SER/THR PROTEIN PHOSPHATASE SUPERFAMILY (AFU_ORTHOLOGUE AFUA_1G14840)"/>
    <property type="match status" value="1"/>
</dbReference>
<proteinExistence type="predicted"/>
<evidence type="ECO:0000259" key="1">
    <source>
        <dbReference type="Pfam" id="PF00149"/>
    </source>
</evidence>
<comment type="caution">
    <text evidence="2">The sequence shown here is derived from an EMBL/GenBank/DDBJ whole genome shotgun (WGS) entry which is preliminary data.</text>
</comment>
<protein>
    <submittedName>
        <fullName evidence="2">Phosphatase</fullName>
    </submittedName>
</protein>
<sequence length="256" mass="29195">MKLWILSDLHLDMSELGKLDIPEADVCIVAGDIFTRGVVPSLRWLDDRIATHMPVVFVTGNHEFYHSGIVQGHIAATRYDSRGDLYYLENGCVEINGVVFAGATLWTDFGLFGPDWSQKGMQNATDAMNDFRLIAFGDEPSQRFKPIHSLKIHQESRRFLEGVLAKYRDRRVVFVTHHAPSMLSVEEKYRTDLLTTAFASNLDDLMAPGGPILWIHGHVHHFVDYTVNDTRVIANPRGYPREECYRQFDRGFVIEV</sequence>
<dbReference type="SUPFAM" id="SSF56300">
    <property type="entry name" value="Metallo-dependent phosphatases"/>
    <property type="match status" value="1"/>
</dbReference>
<name>A0A3S0QN34_9HYPH</name>
<evidence type="ECO:0000313" key="3">
    <source>
        <dbReference type="Proteomes" id="UP000278081"/>
    </source>
</evidence>
<dbReference type="OrthoDB" id="356681at2"/>
<feature type="domain" description="Calcineurin-like phosphoesterase" evidence="1">
    <location>
        <begin position="1"/>
        <end position="221"/>
    </location>
</feature>
<accession>A0A3S0QN34</accession>
<dbReference type="AlphaFoldDB" id="A0A3S0QN34"/>
<dbReference type="PANTHER" id="PTHR37844:SF2">
    <property type="entry name" value="SER_THR PROTEIN PHOSPHATASE SUPERFAMILY (AFU_ORTHOLOGUE AFUA_1G14840)"/>
    <property type="match status" value="1"/>
</dbReference>
<reference evidence="2 3" key="1">
    <citation type="submission" date="2018-11" db="EMBL/GenBank/DDBJ databases">
        <title>Rhizobium chutanense sp. nov., isolated from root nodules of Phaseolus vulgaris in China.</title>
        <authorList>
            <person name="Huo Y."/>
        </authorList>
    </citation>
    <scope>NUCLEOTIDE SEQUENCE [LARGE SCALE GENOMIC DNA]</scope>
    <source>
        <strain evidence="2 3">C16</strain>
    </source>
</reference>
<dbReference type="Pfam" id="PF00149">
    <property type="entry name" value="Metallophos"/>
    <property type="match status" value="1"/>
</dbReference>
<dbReference type="InterPro" id="IPR004843">
    <property type="entry name" value="Calcineurin-like_PHP"/>
</dbReference>
<dbReference type="EMBL" id="RJTJ01000004">
    <property type="protein sequence ID" value="RUM08302.1"/>
    <property type="molecule type" value="Genomic_DNA"/>
</dbReference>
<dbReference type="GO" id="GO:0016787">
    <property type="term" value="F:hydrolase activity"/>
    <property type="evidence" value="ECO:0007669"/>
    <property type="project" value="InterPro"/>
</dbReference>
<dbReference type="Gene3D" id="3.60.21.10">
    <property type="match status" value="1"/>
</dbReference>